<gene>
    <name evidence="1" type="ORF">L195_g057550</name>
</gene>
<dbReference type="EMBL" id="ASHM01114688">
    <property type="protein sequence ID" value="PNX70595.1"/>
    <property type="molecule type" value="Genomic_DNA"/>
</dbReference>
<accession>A0A2K3KWE2</accession>
<sequence length="23" mass="2511">MNGGILVIGFVEVEVEVEADMME</sequence>
<comment type="caution">
    <text evidence="1">The sequence shown here is derived from an EMBL/GenBank/DDBJ whole genome shotgun (WGS) entry which is preliminary data.</text>
</comment>
<organism evidence="1 2">
    <name type="scientific">Trifolium pratense</name>
    <name type="common">Red clover</name>
    <dbReference type="NCBI Taxonomy" id="57577"/>
    <lineage>
        <taxon>Eukaryota</taxon>
        <taxon>Viridiplantae</taxon>
        <taxon>Streptophyta</taxon>
        <taxon>Embryophyta</taxon>
        <taxon>Tracheophyta</taxon>
        <taxon>Spermatophyta</taxon>
        <taxon>Magnoliopsida</taxon>
        <taxon>eudicotyledons</taxon>
        <taxon>Gunneridae</taxon>
        <taxon>Pentapetalae</taxon>
        <taxon>rosids</taxon>
        <taxon>fabids</taxon>
        <taxon>Fabales</taxon>
        <taxon>Fabaceae</taxon>
        <taxon>Papilionoideae</taxon>
        <taxon>50 kb inversion clade</taxon>
        <taxon>NPAAA clade</taxon>
        <taxon>Hologalegina</taxon>
        <taxon>IRL clade</taxon>
        <taxon>Trifolieae</taxon>
        <taxon>Trifolium</taxon>
    </lineage>
</organism>
<name>A0A2K3KWE2_TRIPR</name>
<feature type="non-terminal residue" evidence="1">
    <location>
        <position position="23"/>
    </location>
</feature>
<protein>
    <submittedName>
        <fullName evidence="1">Uncharacterized protein</fullName>
    </submittedName>
</protein>
<reference evidence="1 2" key="2">
    <citation type="journal article" date="2017" name="Front. Plant Sci.">
        <title>Gene Classification and Mining of Molecular Markers Useful in Red Clover (Trifolium pratense) Breeding.</title>
        <authorList>
            <person name="Istvanek J."/>
            <person name="Dluhosova J."/>
            <person name="Dluhos P."/>
            <person name="Patkova L."/>
            <person name="Nedelnik J."/>
            <person name="Repkova J."/>
        </authorList>
    </citation>
    <scope>NUCLEOTIDE SEQUENCE [LARGE SCALE GENOMIC DNA]</scope>
    <source>
        <strain evidence="2">cv. Tatra</strain>
        <tissue evidence="1">Young leaves</tissue>
    </source>
</reference>
<dbReference type="AlphaFoldDB" id="A0A2K3KWE2"/>
<proteinExistence type="predicted"/>
<dbReference type="Proteomes" id="UP000236291">
    <property type="component" value="Unassembled WGS sequence"/>
</dbReference>
<evidence type="ECO:0000313" key="2">
    <source>
        <dbReference type="Proteomes" id="UP000236291"/>
    </source>
</evidence>
<evidence type="ECO:0000313" key="1">
    <source>
        <dbReference type="EMBL" id="PNX70595.1"/>
    </source>
</evidence>
<reference evidence="1 2" key="1">
    <citation type="journal article" date="2014" name="Am. J. Bot.">
        <title>Genome assembly and annotation for red clover (Trifolium pratense; Fabaceae).</title>
        <authorList>
            <person name="Istvanek J."/>
            <person name="Jaros M."/>
            <person name="Krenek A."/>
            <person name="Repkova J."/>
        </authorList>
    </citation>
    <scope>NUCLEOTIDE SEQUENCE [LARGE SCALE GENOMIC DNA]</scope>
    <source>
        <strain evidence="2">cv. Tatra</strain>
        <tissue evidence="1">Young leaves</tissue>
    </source>
</reference>